<dbReference type="Proteomes" id="UP000639973">
    <property type="component" value="Unassembled WGS sequence"/>
</dbReference>
<evidence type="ECO:0000313" key="3">
    <source>
        <dbReference type="Proteomes" id="UP000639973"/>
    </source>
</evidence>
<dbReference type="InterPro" id="IPR005183">
    <property type="entry name" value="DUF305_CopM-like"/>
</dbReference>
<dbReference type="Gene3D" id="1.20.1260.10">
    <property type="match status" value="2"/>
</dbReference>
<proteinExistence type="predicted"/>
<dbReference type="PANTHER" id="PTHR36933:SF1">
    <property type="entry name" value="SLL0788 PROTEIN"/>
    <property type="match status" value="1"/>
</dbReference>
<dbReference type="EMBL" id="BMOL01000006">
    <property type="protein sequence ID" value="GGL79214.1"/>
    <property type="molecule type" value="Genomic_DNA"/>
</dbReference>
<dbReference type="Pfam" id="PF03713">
    <property type="entry name" value="DUF305"/>
    <property type="match status" value="2"/>
</dbReference>
<dbReference type="PANTHER" id="PTHR36933">
    <property type="entry name" value="SLL0788 PROTEIN"/>
    <property type="match status" value="1"/>
</dbReference>
<feature type="domain" description="DUF305" evidence="1">
    <location>
        <begin position="131"/>
        <end position="210"/>
    </location>
</feature>
<dbReference type="InterPro" id="IPR012347">
    <property type="entry name" value="Ferritin-like"/>
</dbReference>
<sequence length="212" mass="23136">MSVALLAEVDDMKKRLTAAFTITTLGTLAFAQTGMTHGGMDHSQMGMGGGMQMTDMMGMMGGLDKLSGKGFDRAFLSMMVPHHQAAVEMSREILRTTRNAQVKTWATTIIKDQNTEIAQMNTLLKSYSGVDGKMAASMKGMMTGMVGDIRKAGSADKDRAFVKGMVPHHGSALMMANMALMQSQNKDILKLSRDIGRGQAQEIYDFQLWLLK</sequence>
<gene>
    <name evidence="2" type="ORF">GCM10010840_16330</name>
</gene>
<evidence type="ECO:0000313" key="2">
    <source>
        <dbReference type="EMBL" id="GGL79214.1"/>
    </source>
</evidence>
<accession>A0ABQ2G806</accession>
<protein>
    <recommendedName>
        <fullName evidence="1">DUF305 domain-containing protein</fullName>
    </recommendedName>
</protein>
<comment type="caution">
    <text evidence="2">The sequence shown here is derived from an EMBL/GenBank/DDBJ whole genome shotgun (WGS) entry which is preliminary data.</text>
</comment>
<organism evidence="2 3">
    <name type="scientific">Deinococcus aerolatus</name>
    <dbReference type="NCBI Taxonomy" id="522487"/>
    <lineage>
        <taxon>Bacteria</taxon>
        <taxon>Thermotogati</taxon>
        <taxon>Deinococcota</taxon>
        <taxon>Deinococci</taxon>
        <taxon>Deinococcales</taxon>
        <taxon>Deinococcaceae</taxon>
        <taxon>Deinococcus</taxon>
    </lineage>
</organism>
<reference evidence="3" key="1">
    <citation type="journal article" date="2019" name="Int. J. Syst. Evol. Microbiol.">
        <title>The Global Catalogue of Microorganisms (GCM) 10K type strain sequencing project: providing services to taxonomists for standard genome sequencing and annotation.</title>
        <authorList>
            <consortium name="The Broad Institute Genomics Platform"/>
            <consortium name="The Broad Institute Genome Sequencing Center for Infectious Disease"/>
            <person name="Wu L."/>
            <person name="Ma J."/>
        </authorList>
    </citation>
    <scope>NUCLEOTIDE SEQUENCE [LARGE SCALE GENOMIC DNA]</scope>
    <source>
        <strain evidence="3">JCM 15442</strain>
    </source>
</reference>
<keyword evidence="3" id="KW-1185">Reference proteome</keyword>
<name>A0ABQ2G806_9DEIO</name>
<feature type="domain" description="DUF305" evidence="1">
    <location>
        <begin position="27"/>
        <end position="124"/>
    </location>
</feature>
<evidence type="ECO:0000259" key="1">
    <source>
        <dbReference type="Pfam" id="PF03713"/>
    </source>
</evidence>